<protein>
    <submittedName>
        <fullName evidence="2">Uncharacterized protein</fullName>
    </submittedName>
</protein>
<keyword evidence="1" id="KW-1133">Transmembrane helix</keyword>
<dbReference type="RefSeq" id="WP_143924682.1">
    <property type="nucleotide sequence ID" value="NZ_VLTK01000030.1"/>
</dbReference>
<dbReference type="EMBL" id="VLTK01000030">
    <property type="protein sequence ID" value="TSI11304.1"/>
    <property type="molecule type" value="Genomic_DNA"/>
</dbReference>
<proteinExistence type="predicted"/>
<keyword evidence="1" id="KW-0472">Membrane</keyword>
<keyword evidence="1" id="KW-0812">Transmembrane</keyword>
<gene>
    <name evidence="2" type="ORF">FO013_21900</name>
</gene>
<dbReference type="AlphaFoldDB" id="A0A556C1G3"/>
<evidence type="ECO:0000313" key="2">
    <source>
        <dbReference type="EMBL" id="TSI11304.1"/>
    </source>
</evidence>
<accession>A0A556C1G3</accession>
<feature type="transmembrane region" description="Helical" evidence="1">
    <location>
        <begin position="35"/>
        <end position="56"/>
    </location>
</feature>
<organism evidence="2 3">
    <name type="scientific">Brevibacterium aurantiacum</name>
    <dbReference type="NCBI Taxonomy" id="273384"/>
    <lineage>
        <taxon>Bacteria</taxon>
        <taxon>Bacillati</taxon>
        <taxon>Actinomycetota</taxon>
        <taxon>Actinomycetes</taxon>
        <taxon>Micrococcales</taxon>
        <taxon>Brevibacteriaceae</taxon>
        <taxon>Brevibacterium</taxon>
    </lineage>
</organism>
<evidence type="ECO:0000256" key="1">
    <source>
        <dbReference type="SAM" id="Phobius"/>
    </source>
</evidence>
<comment type="caution">
    <text evidence="2">The sequence shown here is derived from an EMBL/GenBank/DDBJ whole genome shotgun (WGS) entry which is preliminary data.</text>
</comment>
<feature type="transmembrane region" description="Helical" evidence="1">
    <location>
        <begin position="12"/>
        <end position="29"/>
    </location>
</feature>
<name>A0A556C1G3_BREAU</name>
<keyword evidence="3" id="KW-1185">Reference proteome</keyword>
<sequence>MSHNPVHRKRRIWWLYVPIIVVATITYFLSFNHTLTLNGLGLLAMIVAFGGLAAIVKEGSTL</sequence>
<dbReference type="Proteomes" id="UP000316406">
    <property type="component" value="Unassembled WGS sequence"/>
</dbReference>
<evidence type="ECO:0000313" key="3">
    <source>
        <dbReference type="Proteomes" id="UP000316406"/>
    </source>
</evidence>
<reference evidence="2 3" key="1">
    <citation type="submission" date="2019-07" db="EMBL/GenBank/DDBJ databases">
        <title>Draft genome sequence of Brevibacterium aurantiacum XU54 isolated from Xinjiang China.</title>
        <authorList>
            <person name="Xu X."/>
        </authorList>
    </citation>
    <scope>NUCLEOTIDE SEQUENCE [LARGE SCALE GENOMIC DNA]</scope>
    <source>
        <strain evidence="2 3">XU54</strain>
    </source>
</reference>
<dbReference type="OrthoDB" id="9981699at2"/>